<dbReference type="EMBL" id="JXTB01000083">
    <property type="protein sequence ID" value="PON66054.1"/>
    <property type="molecule type" value="Genomic_DNA"/>
</dbReference>
<feature type="compositionally biased region" description="Basic and acidic residues" evidence="1">
    <location>
        <begin position="94"/>
        <end position="113"/>
    </location>
</feature>
<gene>
    <name evidence="2" type="ORF">PanWU01x14_112810</name>
</gene>
<evidence type="ECO:0000256" key="1">
    <source>
        <dbReference type="SAM" id="MobiDB-lite"/>
    </source>
</evidence>
<sequence length="113" mass="13178">MEETLRSYLNRFTSELAKVNNPPEGGVLNLMMARVRPETKLCEELLERECRTLEEFYRRVGRHIRVESLCENLHKMTKEGGKDATKDATINDNNNDKKSNKRSNEHSTEKQPK</sequence>
<name>A0A2P5CYD5_PARAD</name>
<feature type="region of interest" description="Disordered" evidence="1">
    <location>
        <begin position="77"/>
        <end position="113"/>
    </location>
</feature>
<dbReference type="Proteomes" id="UP000237105">
    <property type="component" value="Unassembled WGS sequence"/>
</dbReference>
<evidence type="ECO:0000313" key="3">
    <source>
        <dbReference type="Proteomes" id="UP000237105"/>
    </source>
</evidence>
<proteinExistence type="predicted"/>
<dbReference type="AlphaFoldDB" id="A0A2P5CYD5"/>
<accession>A0A2P5CYD5</accession>
<keyword evidence="3" id="KW-1185">Reference proteome</keyword>
<feature type="compositionally biased region" description="Basic and acidic residues" evidence="1">
    <location>
        <begin position="77"/>
        <end position="86"/>
    </location>
</feature>
<reference evidence="3" key="1">
    <citation type="submission" date="2016-06" db="EMBL/GenBank/DDBJ databases">
        <title>Parallel loss of symbiosis genes in relatives of nitrogen-fixing non-legume Parasponia.</title>
        <authorList>
            <person name="Van Velzen R."/>
            <person name="Holmer R."/>
            <person name="Bu F."/>
            <person name="Rutten L."/>
            <person name="Van Zeijl A."/>
            <person name="Liu W."/>
            <person name="Santuari L."/>
            <person name="Cao Q."/>
            <person name="Sharma T."/>
            <person name="Shen D."/>
            <person name="Roswanjaya Y."/>
            <person name="Wardhani T."/>
            <person name="Kalhor M.S."/>
            <person name="Jansen J."/>
            <person name="Van den Hoogen J."/>
            <person name="Gungor B."/>
            <person name="Hartog M."/>
            <person name="Hontelez J."/>
            <person name="Verver J."/>
            <person name="Yang W.-C."/>
            <person name="Schijlen E."/>
            <person name="Repin R."/>
            <person name="Schilthuizen M."/>
            <person name="Schranz E."/>
            <person name="Heidstra R."/>
            <person name="Miyata K."/>
            <person name="Fedorova E."/>
            <person name="Kohlen W."/>
            <person name="Bisseling T."/>
            <person name="Smit S."/>
            <person name="Geurts R."/>
        </authorList>
    </citation>
    <scope>NUCLEOTIDE SEQUENCE [LARGE SCALE GENOMIC DNA]</scope>
    <source>
        <strain evidence="3">cv. WU1-14</strain>
    </source>
</reference>
<organism evidence="2 3">
    <name type="scientific">Parasponia andersonii</name>
    <name type="common">Sponia andersonii</name>
    <dbReference type="NCBI Taxonomy" id="3476"/>
    <lineage>
        <taxon>Eukaryota</taxon>
        <taxon>Viridiplantae</taxon>
        <taxon>Streptophyta</taxon>
        <taxon>Embryophyta</taxon>
        <taxon>Tracheophyta</taxon>
        <taxon>Spermatophyta</taxon>
        <taxon>Magnoliopsida</taxon>
        <taxon>eudicotyledons</taxon>
        <taxon>Gunneridae</taxon>
        <taxon>Pentapetalae</taxon>
        <taxon>rosids</taxon>
        <taxon>fabids</taxon>
        <taxon>Rosales</taxon>
        <taxon>Cannabaceae</taxon>
        <taxon>Parasponia</taxon>
    </lineage>
</organism>
<comment type="caution">
    <text evidence="2">The sequence shown here is derived from an EMBL/GenBank/DDBJ whole genome shotgun (WGS) entry which is preliminary data.</text>
</comment>
<protein>
    <recommendedName>
        <fullName evidence="4">Retrotransposon gag domain-containing protein</fullName>
    </recommendedName>
</protein>
<evidence type="ECO:0008006" key="4">
    <source>
        <dbReference type="Google" id="ProtNLM"/>
    </source>
</evidence>
<evidence type="ECO:0000313" key="2">
    <source>
        <dbReference type="EMBL" id="PON66054.1"/>
    </source>
</evidence>